<evidence type="ECO:0000256" key="1">
    <source>
        <dbReference type="SAM" id="Phobius"/>
    </source>
</evidence>
<dbReference type="BioCyc" id="SENT588858:STM14_RS13330-MONOMER"/>
<dbReference type="KEGG" id="seo:STM14_2975"/>
<keyword evidence="3" id="KW-1185">Reference proteome</keyword>
<dbReference type="HOGENOM" id="CLU_171061_3_0_6"/>
<gene>
    <name evidence="2" type="ordered locus">STM14_2975</name>
</gene>
<reference evidence="2 3" key="1">
    <citation type="journal article" date="2010" name="J. Bacteriol.">
        <title>Short-term signatures of evolutionary change in the Salmonella enterica serovar typhimurium 14028 genome.</title>
        <authorList>
            <person name="Jarvik T."/>
            <person name="Smillie C."/>
            <person name="Groisman E.A."/>
            <person name="Ochman H."/>
        </authorList>
    </citation>
    <scope>NUCLEOTIDE SEQUENCE [LARGE SCALE GENOMIC DNA]</scope>
    <source>
        <strain evidence="3">14028s / SGSC 2262</strain>
    </source>
</reference>
<keyword evidence="1" id="KW-0472">Membrane</keyword>
<feature type="transmembrane region" description="Helical" evidence="1">
    <location>
        <begin position="31"/>
        <end position="51"/>
    </location>
</feature>
<organism evidence="2 3">
    <name type="scientific">Salmonella typhimurium (strain 14028s / SGSC 2262)</name>
    <dbReference type="NCBI Taxonomy" id="588858"/>
    <lineage>
        <taxon>Bacteria</taxon>
        <taxon>Pseudomonadati</taxon>
        <taxon>Pseudomonadota</taxon>
        <taxon>Gammaproteobacteria</taxon>
        <taxon>Enterobacterales</taxon>
        <taxon>Enterobacteriaceae</taxon>
        <taxon>Salmonella</taxon>
    </lineage>
</organism>
<name>A0A0F6B4G6_SALT1</name>
<feature type="transmembrane region" description="Helical" evidence="1">
    <location>
        <begin position="5"/>
        <end position="25"/>
    </location>
</feature>
<accession>A0A0F6B4G6</accession>
<dbReference type="RefSeq" id="WP_000658727.1">
    <property type="nucleotide sequence ID" value="NC_016856.1"/>
</dbReference>
<dbReference type="PATRIC" id="fig|588858.6.peg.2763"/>
<sequence length="52" mass="5667">MKEIILSSGIGFGIGAFFTLCRIPIPAPNVLPGVLSIVFMYIGYLVVKSIFY</sequence>
<evidence type="ECO:0000313" key="3">
    <source>
        <dbReference type="Proteomes" id="UP000002695"/>
    </source>
</evidence>
<protein>
    <recommendedName>
        <fullName evidence="4">XapX domain-containing protein</fullName>
    </recommendedName>
</protein>
<dbReference type="EMBL" id="CP001363">
    <property type="protein sequence ID" value="ACY89407.1"/>
    <property type="molecule type" value="Genomic_DNA"/>
</dbReference>
<keyword evidence="1" id="KW-0812">Transmembrane</keyword>
<dbReference type="InterPro" id="IPR020017">
    <property type="entry name" value="XapX_domain"/>
</dbReference>
<proteinExistence type="predicted"/>
<dbReference type="AlphaFoldDB" id="A0A0F6B4G6"/>
<evidence type="ECO:0000313" key="2">
    <source>
        <dbReference type="EMBL" id="ACY89407.1"/>
    </source>
</evidence>
<keyword evidence="1" id="KW-1133">Transmembrane helix</keyword>
<evidence type="ECO:0008006" key="4">
    <source>
        <dbReference type="Google" id="ProtNLM"/>
    </source>
</evidence>
<dbReference type="Proteomes" id="UP000002695">
    <property type="component" value="Chromosome"/>
</dbReference>
<dbReference type="NCBIfam" id="TIGR03510">
    <property type="entry name" value="XapX"/>
    <property type="match status" value="1"/>
</dbReference>